<dbReference type="PROSITE" id="PS50943">
    <property type="entry name" value="HTH_CROC1"/>
    <property type="match status" value="1"/>
</dbReference>
<dbReference type="Gene3D" id="1.10.260.40">
    <property type="entry name" value="lambda repressor-like DNA-binding domains"/>
    <property type="match status" value="1"/>
</dbReference>
<keyword evidence="3" id="KW-0804">Transcription</keyword>
<dbReference type="EMBL" id="FOMJ01000001">
    <property type="protein sequence ID" value="SFC90318.1"/>
    <property type="molecule type" value="Genomic_DNA"/>
</dbReference>
<dbReference type="Proteomes" id="UP000198611">
    <property type="component" value="Unassembled WGS sequence"/>
</dbReference>
<dbReference type="Gene3D" id="2.10.109.10">
    <property type="entry name" value="Umud Fragment, subunit A"/>
    <property type="match status" value="1"/>
</dbReference>
<feature type="domain" description="HTH cro/C1-type" evidence="4">
    <location>
        <begin position="34"/>
        <end position="74"/>
    </location>
</feature>
<dbReference type="STRING" id="1123397.SAMN05660831_00023"/>
<protein>
    <submittedName>
        <fullName evidence="5">Phage repressor protein C, contains Cro/C1-type HTH and peptisase s24 domains</fullName>
    </submittedName>
</protein>
<keyword evidence="6" id="KW-1185">Reference proteome</keyword>
<sequence>MEDFGPELEDATVKKGFAERMKQIVRDYGGVRPFARELGYSVSAVQNWTNEIATPNVQRLRMIARLAGVRLEWLVTGEGERYDPRALPDDPRAATALFRPPLLSQVVFPPERQLPTIQAPELPYWPEVSSWSLMQRSVDPHSVALLAVPGEEMEPTLEIGDLVLVDTSDESQRSGIWCALDPDGHPCLLRLRWVPGEERPRFSQDKLGELDVQDAETAAGSLCGRVVTVWREEAI</sequence>
<proteinExistence type="predicted"/>
<dbReference type="GO" id="GO:0003677">
    <property type="term" value="F:DNA binding"/>
    <property type="evidence" value="ECO:0007669"/>
    <property type="project" value="UniProtKB-KW"/>
</dbReference>
<dbReference type="CDD" id="cd06462">
    <property type="entry name" value="Peptidase_S24_S26"/>
    <property type="match status" value="1"/>
</dbReference>
<gene>
    <name evidence="5" type="ORF">SAMN05660831_00023</name>
</gene>
<dbReference type="SUPFAM" id="SSF51306">
    <property type="entry name" value="LexA/Signal peptidase"/>
    <property type="match status" value="1"/>
</dbReference>
<dbReference type="RefSeq" id="WP_093426728.1">
    <property type="nucleotide sequence ID" value="NZ_FOMJ01000001.1"/>
</dbReference>
<dbReference type="PANTHER" id="PTHR40661:SF3">
    <property type="entry name" value="FELS-1 PROPHAGE TRANSCRIPTIONAL REGULATOR"/>
    <property type="match status" value="1"/>
</dbReference>
<evidence type="ECO:0000259" key="4">
    <source>
        <dbReference type="PROSITE" id="PS50943"/>
    </source>
</evidence>
<evidence type="ECO:0000313" key="5">
    <source>
        <dbReference type="EMBL" id="SFC90318.1"/>
    </source>
</evidence>
<evidence type="ECO:0000313" key="6">
    <source>
        <dbReference type="Proteomes" id="UP000198611"/>
    </source>
</evidence>
<dbReference type="AlphaFoldDB" id="A0A1I1N4A7"/>
<dbReference type="PANTHER" id="PTHR40661">
    <property type="match status" value="1"/>
</dbReference>
<reference evidence="5 6" key="1">
    <citation type="submission" date="2016-10" db="EMBL/GenBank/DDBJ databases">
        <authorList>
            <person name="de Groot N.N."/>
        </authorList>
    </citation>
    <scope>NUCLEOTIDE SEQUENCE [LARGE SCALE GENOMIC DNA]</scope>
    <source>
        <strain evidence="5 6">HL3</strain>
    </source>
</reference>
<evidence type="ECO:0000256" key="3">
    <source>
        <dbReference type="ARBA" id="ARBA00023163"/>
    </source>
</evidence>
<dbReference type="OrthoDB" id="5959816at2"/>
<organism evidence="5 6">
    <name type="scientific">Thiohalospira halophila DSM 15071</name>
    <dbReference type="NCBI Taxonomy" id="1123397"/>
    <lineage>
        <taxon>Bacteria</taxon>
        <taxon>Pseudomonadati</taxon>
        <taxon>Pseudomonadota</taxon>
        <taxon>Gammaproteobacteria</taxon>
        <taxon>Thiohalospirales</taxon>
        <taxon>Thiohalospiraceae</taxon>
        <taxon>Thiohalospira</taxon>
    </lineage>
</organism>
<keyword evidence="2" id="KW-0238">DNA-binding</keyword>
<dbReference type="InterPro" id="IPR036286">
    <property type="entry name" value="LexA/Signal_pep-like_sf"/>
</dbReference>
<name>A0A1I1N4A7_9GAMM</name>
<evidence type="ECO:0000256" key="2">
    <source>
        <dbReference type="ARBA" id="ARBA00023125"/>
    </source>
</evidence>
<dbReference type="Pfam" id="PF01381">
    <property type="entry name" value="HTH_3"/>
    <property type="match status" value="1"/>
</dbReference>
<evidence type="ECO:0000256" key="1">
    <source>
        <dbReference type="ARBA" id="ARBA00023015"/>
    </source>
</evidence>
<dbReference type="InterPro" id="IPR010982">
    <property type="entry name" value="Lambda_DNA-bd_dom_sf"/>
</dbReference>
<dbReference type="SUPFAM" id="SSF47413">
    <property type="entry name" value="lambda repressor-like DNA-binding domains"/>
    <property type="match status" value="1"/>
</dbReference>
<dbReference type="InterPro" id="IPR001387">
    <property type="entry name" value="Cro/C1-type_HTH"/>
</dbReference>
<keyword evidence="1" id="KW-0805">Transcription regulation</keyword>
<dbReference type="CDD" id="cd00093">
    <property type="entry name" value="HTH_XRE"/>
    <property type="match status" value="1"/>
</dbReference>
<accession>A0A1I1N4A7</accession>